<dbReference type="WBParaSite" id="TCLT_0000292701-mRNA-1">
    <property type="protein sequence ID" value="TCLT_0000292701-mRNA-1"/>
    <property type="gene ID" value="TCLT_0000292701"/>
</dbReference>
<protein>
    <submittedName>
        <fullName evidence="3">CULLIN_2 domain-containing protein</fullName>
    </submittedName>
</protein>
<dbReference type="Proteomes" id="UP000276776">
    <property type="component" value="Unassembled WGS sequence"/>
</dbReference>
<keyword evidence="2" id="KW-1185">Reference proteome</keyword>
<dbReference type="OrthoDB" id="272271at2759"/>
<accession>A0A0N5CRS7</accession>
<organism evidence="3">
    <name type="scientific">Thelazia callipaeda</name>
    <name type="common">Oriental eyeworm</name>
    <name type="synonym">Parasitic nematode</name>
    <dbReference type="NCBI Taxonomy" id="103827"/>
    <lineage>
        <taxon>Eukaryota</taxon>
        <taxon>Metazoa</taxon>
        <taxon>Ecdysozoa</taxon>
        <taxon>Nematoda</taxon>
        <taxon>Chromadorea</taxon>
        <taxon>Rhabditida</taxon>
        <taxon>Spirurina</taxon>
        <taxon>Spiruromorpha</taxon>
        <taxon>Thelazioidea</taxon>
        <taxon>Thelaziidae</taxon>
        <taxon>Thelazia</taxon>
    </lineage>
</organism>
<dbReference type="EMBL" id="UYYF01000804">
    <property type="protein sequence ID" value="VDM99139.1"/>
    <property type="molecule type" value="Genomic_DNA"/>
</dbReference>
<reference evidence="1 2" key="2">
    <citation type="submission" date="2018-11" db="EMBL/GenBank/DDBJ databases">
        <authorList>
            <consortium name="Pathogen Informatics"/>
        </authorList>
    </citation>
    <scope>NUCLEOTIDE SEQUENCE [LARGE SCALE GENOMIC DNA]</scope>
</reference>
<dbReference type="STRING" id="103827.A0A0N5CRS7"/>
<evidence type="ECO:0000313" key="2">
    <source>
        <dbReference type="Proteomes" id="UP000276776"/>
    </source>
</evidence>
<dbReference type="AlphaFoldDB" id="A0A0N5CRS7"/>
<dbReference type="Gene3D" id="3.20.20.140">
    <property type="entry name" value="Metal-dependent hydrolases"/>
    <property type="match status" value="1"/>
</dbReference>
<proteinExistence type="predicted"/>
<evidence type="ECO:0000313" key="1">
    <source>
        <dbReference type="EMBL" id="VDM99139.1"/>
    </source>
</evidence>
<evidence type="ECO:0000313" key="3">
    <source>
        <dbReference type="WBParaSite" id="TCLT_0000292701-mRNA-1"/>
    </source>
</evidence>
<name>A0A0N5CRS7_THECL</name>
<dbReference type="OMA" id="QQYDEFA"/>
<gene>
    <name evidence="1" type="ORF">TCLT_LOCUS2928</name>
</gene>
<sequence length="301" mass="35773">MPKCEFNVRWEAAITKSVLKTIEDHRREWGERELTVNERKILWAYGTPRNYIELMKVVSLVHKLVLRQEEVFSITKDIINRYHADNVVYLEMRVIPCLSSQLTLELFVKKMIDAILERQENHIEMMIKITLTVNVCEPLQKLNEFPDNADSLHEVLVSSPDRLCNAEVLNINERGGDSFYQRIFRDHLISKRIPTGFGEAMGRDLSTEYYYLALEMNLSTSQIYKLARKASFFIKRTEKYRGGDYLLYTKNYDEFANSYKLDASVQWQYDYFLVTHTFLSRPLPRKRNRRCQRRINDVLYL</sequence>
<reference evidence="3" key="1">
    <citation type="submission" date="2017-02" db="UniProtKB">
        <authorList>
            <consortium name="WormBaseParasite"/>
        </authorList>
    </citation>
    <scope>IDENTIFICATION</scope>
</reference>